<dbReference type="RefSeq" id="WP_094449790.1">
    <property type="nucleotide sequence ID" value="NZ_NMVI01000008.1"/>
</dbReference>
<comment type="caution">
    <text evidence="12">Was originally thought to be a dihydrodipicolinate synthase (DHDPS), catalyzing the condensation of (S)-aspartate-beta-semialdehyde [(S)-ASA] and pyruvate to dihydrodipicolinate (DHDP). However, it was shown in E.coli that the product of the enzymatic reaction is not dihydrodipicolinate but in fact (4S)-4-hydroxy-2,3,4,5-tetrahydro-(2S)-dipicolinic acid (HTPA), and that the consecutive dehydration reaction leading to DHDP is not spontaneous but catalyzed by DapB.</text>
</comment>
<dbReference type="PIRSF" id="PIRSF001365">
    <property type="entry name" value="DHDPS"/>
    <property type="match status" value="1"/>
</dbReference>
<dbReference type="CDD" id="cd00950">
    <property type="entry name" value="DHDPS"/>
    <property type="match status" value="1"/>
</dbReference>
<evidence type="ECO:0000256" key="14">
    <source>
        <dbReference type="PIRSR" id="PIRSR001365-1"/>
    </source>
</evidence>
<evidence type="ECO:0000256" key="12">
    <source>
        <dbReference type="HAMAP-Rule" id="MF_00418"/>
    </source>
</evidence>
<feature type="active site" description="Schiff-base intermediate with substrate" evidence="12 14">
    <location>
        <position position="163"/>
    </location>
</feature>
<dbReference type="UniPathway" id="UPA00034">
    <property type="reaction ID" value="UER00017"/>
</dbReference>
<dbReference type="GO" id="GO:0009089">
    <property type="term" value="P:lysine biosynthetic process via diaminopimelate"/>
    <property type="evidence" value="ECO:0007669"/>
    <property type="project" value="UniProtKB-UniRule"/>
</dbReference>
<dbReference type="HAMAP" id="MF_00418">
    <property type="entry name" value="DapA"/>
    <property type="match status" value="1"/>
</dbReference>
<organism evidence="16 17">
    <name type="scientific">Parenemella sanctibonifatiensis</name>
    <dbReference type="NCBI Taxonomy" id="2016505"/>
    <lineage>
        <taxon>Bacteria</taxon>
        <taxon>Bacillati</taxon>
        <taxon>Actinomycetota</taxon>
        <taxon>Actinomycetes</taxon>
        <taxon>Propionibacteriales</taxon>
        <taxon>Propionibacteriaceae</taxon>
        <taxon>Parenemella</taxon>
    </lineage>
</organism>
<dbReference type="InterPro" id="IPR020624">
    <property type="entry name" value="Schiff_base-form_aldolases_CS"/>
</dbReference>
<proteinExistence type="inferred from homology"/>
<evidence type="ECO:0000256" key="11">
    <source>
        <dbReference type="ARBA" id="ARBA00047836"/>
    </source>
</evidence>
<dbReference type="GO" id="GO:0019877">
    <property type="term" value="P:diaminopimelate biosynthetic process"/>
    <property type="evidence" value="ECO:0007669"/>
    <property type="project" value="UniProtKB-UniRule"/>
</dbReference>
<dbReference type="EMBL" id="NMVI01000008">
    <property type="protein sequence ID" value="OYN89584.1"/>
    <property type="molecule type" value="Genomic_DNA"/>
</dbReference>
<keyword evidence="5 12" id="KW-0963">Cytoplasm</keyword>
<evidence type="ECO:0000256" key="4">
    <source>
        <dbReference type="ARBA" id="ARBA00012086"/>
    </source>
</evidence>
<comment type="subcellular location">
    <subcellularLocation>
        <location evidence="12">Cytoplasm</location>
    </subcellularLocation>
</comment>
<dbReference type="PROSITE" id="PS00665">
    <property type="entry name" value="DHDPS_1"/>
    <property type="match status" value="1"/>
</dbReference>
<dbReference type="SUPFAM" id="SSF51569">
    <property type="entry name" value="Aldolase"/>
    <property type="match status" value="1"/>
</dbReference>
<dbReference type="Proteomes" id="UP000216533">
    <property type="component" value="Unassembled WGS sequence"/>
</dbReference>
<dbReference type="PRINTS" id="PR00146">
    <property type="entry name" value="DHPICSNTHASE"/>
</dbReference>
<dbReference type="InterPro" id="IPR013785">
    <property type="entry name" value="Aldolase_TIM"/>
</dbReference>
<keyword evidence="8 12" id="KW-0457">Lysine biosynthesis</keyword>
<evidence type="ECO:0000256" key="10">
    <source>
        <dbReference type="ARBA" id="ARBA00023270"/>
    </source>
</evidence>
<protein>
    <recommendedName>
        <fullName evidence="4 12">4-hydroxy-tetrahydrodipicolinate synthase</fullName>
        <shortName evidence="12">HTPA synthase</shortName>
        <ecNumber evidence="4 12">4.3.3.7</ecNumber>
    </recommendedName>
</protein>
<comment type="similarity">
    <text evidence="3 12 13">Belongs to the DapA family.</text>
</comment>
<comment type="catalytic activity">
    <reaction evidence="11 12">
        <text>L-aspartate 4-semialdehyde + pyruvate = (2S,4S)-4-hydroxy-2,3,4,5-tetrahydrodipicolinate + H2O + H(+)</text>
        <dbReference type="Rhea" id="RHEA:34171"/>
        <dbReference type="ChEBI" id="CHEBI:15361"/>
        <dbReference type="ChEBI" id="CHEBI:15377"/>
        <dbReference type="ChEBI" id="CHEBI:15378"/>
        <dbReference type="ChEBI" id="CHEBI:67139"/>
        <dbReference type="ChEBI" id="CHEBI:537519"/>
        <dbReference type="EC" id="4.3.3.7"/>
    </reaction>
</comment>
<keyword evidence="6 12" id="KW-0028">Amino-acid biosynthesis</keyword>
<dbReference type="EC" id="4.3.3.7" evidence="4 12"/>
<sequence length="298" mass="31184">MLSARLMTAMVTPFASDGRVDLDEARALAAYLVDEQRNDGLVVNGTTGEAPTTTDEEKAALLAAVVDEVGDRCEVVAGAGTFSTDHTIELARQAADAGAHGLLVVTPYYSRPPQDLLPAHFRAVADATDLPVIIYDIPHRSGIPVSPDTFAAIADHPRIVGVKDAKGDPVESAQVMAATGLRYWAGDDGITLPLMAVGGHGVIGTSTHVSGVAMAQVIDDFTAGCTTKALELYRRTLPVFTGVFASQGCMMVKATLNRCGWSLGELRAPLADPPVALVDDFLAAITEAGLPLPNPPRT</sequence>
<evidence type="ECO:0000256" key="9">
    <source>
        <dbReference type="ARBA" id="ARBA00023239"/>
    </source>
</evidence>
<feature type="binding site" evidence="12 15">
    <location>
        <position position="47"/>
    </location>
    <ligand>
        <name>pyruvate</name>
        <dbReference type="ChEBI" id="CHEBI:15361"/>
    </ligand>
</feature>
<dbReference type="InterPro" id="IPR005263">
    <property type="entry name" value="DapA"/>
</dbReference>
<gene>
    <name evidence="12 16" type="primary">dapA</name>
    <name evidence="16" type="ORF">CGZ92_02350</name>
</gene>
<comment type="subunit">
    <text evidence="12">Homotetramer; dimer of dimers.</text>
</comment>
<feature type="site" description="Part of a proton relay during catalysis" evidence="12">
    <location>
        <position position="46"/>
    </location>
</feature>
<keyword evidence="10 12" id="KW-0704">Schiff base</keyword>
<dbReference type="SMART" id="SM01130">
    <property type="entry name" value="DHDPS"/>
    <property type="match status" value="1"/>
</dbReference>
<comment type="caution">
    <text evidence="16">The sequence shown here is derived from an EMBL/GenBank/DDBJ whole genome shotgun (WGS) entry which is preliminary data.</text>
</comment>
<evidence type="ECO:0000256" key="6">
    <source>
        <dbReference type="ARBA" id="ARBA00022605"/>
    </source>
</evidence>
<dbReference type="InterPro" id="IPR002220">
    <property type="entry name" value="DapA-like"/>
</dbReference>
<dbReference type="GO" id="GO:0008840">
    <property type="term" value="F:4-hydroxy-tetrahydrodipicolinate synthase activity"/>
    <property type="evidence" value="ECO:0007669"/>
    <property type="project" value="UniProtKB-UniRule"/>
</dbReference>
<dbReference type="PANTHER" id="PTHR12128:SF66">
    <property type="entry name" value="4-HYDROXY-2-OXOGLUTARATE ALDOLASE, MITOCHONDRIAL"/>
    <property type="match status" value="1"/>
</dbReference>
<evidence type="ECO:0000256" key="15">
    <source>
        <dbReference type="PIRSR" id="PIRSR001365-2"/>
    </source>
</evidence>
<dbReference type="InterPro" id="IPR020625">
    <property type="entry name" value="Schiff_base-form_aldolases_AS"/>
</dbReference>
<evidence type="ECO:0000256" key="1">
    <source>
        <dbReference type="ARBA" id="ARBA00003294"/>
    </source>
</evidence>
<dbReference type="Gene3D" id="3.20.20.70">
    <property type="entry name" value="Aldolase class I"/>
    <property type="match status" value="1"/>
</dbReference>
<evidence type="ECO:0000256" key="8">
    <source>
        <dbReference type="ARBA" id="ARBA00023154"/>
    </source>
</evidence>
<name>A0A255EDF1_9ACTN</name>
<dbReference type="PANTHER" id="PTHR12128">
    <property type="entry name" value="DIHYDRODIPICOLINATE SYNTHASE"/>
    <property type="match status" value="1"/>
</dbReference>
<evidence type="ECO:0000256" key="3">
    <source>
        <dbReference type="ARBA" id="ARBA00007592"/>
    </source>
</evidence>
<dbReference type="NCBIfam" id="TIGR00674">
    <property type="entry name" value="dapA"/>
    <property type="match status" value="1"/>
</dbReference>
<feature type="active site" description="Proton donor/acceptor" evidence="12 14">
    <location>
        <position position="135"/>
    </location>
</feature>
<accession>A0A255EDF1</accession>
<feature type="site" description="Part of a proton relay during catalysis" evidence="12">
    <location>
        <position position="109"/>
    </location>
</feature>
<evidence type="ECO:0000313" key="16">
    <source>
        <dbReference type="EMBL" id="OYN89584.1"/>
    </source>
</evidence>
<evidence type="ECO:0000256" key="13">
    <source>
        <dbReference type="PIRNR" id="PIRNR001365"/>
    </source>
</evidence>
<dbReference type="AlphaFoldDB" id="A0A255EDF1"/>
<keyword evidence="7 12" id="KW-0220">Diaminopimelate biosynthesis</keyword>
<reference evidence="16 17" key="1">
    <citation type="submission" date="2017-07" db="EMBL/GenBank/DDBJ databases">
        <title>Draft whole genome sequences of clinical Proprionibacteriaceae strains.</title>
        <authorList>
            <person name="Bernier A.-M."/>
            <person name="Bernard K."/>
            <person name="Domingo M.-C."/>
        </authorList>
    </citation>
    <scope>NUCLEOTIDE SEQUENCE [LARGE SCALE GENOMIC DNA]</scope>
    <source>
        <strain evidence="16 17">NML 160184</strain>
    </source>
</reference>
<keyword evidence="9 12" id="KW-0456">Lyase</keyword>
<evidence type="ECO:0000313" key="17">
    <source>
        <dbReference type="Proteomes" id="UP000216533"/>
    </source>
</evidence>
<evidence type="ECO:0000256" key="5">
    <source>
        <dbReference type="ARBA" id="ARBA00022490"/>
    </source>
</evidence>
<dbReference type="Pfam" id="PF00701">
    <property type="entry name" value="DHDPS"/>
    <property type="match status" value="1"/>
</dbReference>
<comment type="pathway">
    <text evidence="2 12">Amino-acid biosynthesis; L-lysine biosynthesis via DAP pathway; (S)-tetrahydrodipicolinate from L-aspartate: step 3/4.</text>
</comment>
<dbReference type="GO" id="GO:0005829">
    <property type="term" value="C:cytosol"/>
    <property type="evidence" value="ECO:0007669"/>
    <property type="project" value="TreeGrafter"/>
</dbReference>
<comment type="function">
    <text evidence="1 12">Catalyzes the condensation of (S)-aspartate-beta-semialdehyde [(S)-ASA] and pyruvate to 4-hydroxy-tetrahydrodipicolinate (HTPA).</text>
</comment>
<evidence type="ECO:0000256" key="2">
    <source>
        <dbReference type="ARBA" id="ARBA00005120"/>
    </source>
</evidence>
<feature type="binding site" evidence="12 15">
    <location>
        <position position="203"/>
    </location>
    <ligand>
        <name>pyruvate</name>
        <dbReference type="ChEBI" id="CHEBI:15361"/>
    </ligand>
</feature>
<dbReference type="PROSITE" id="PS00666">
    <property type="entry name" value="DHDPS_2"/>
    <property type="match status" value="1"/>
</dbReference>
<evidence type="ECO:0000256" key="7">
    <source>
        <dbReference type="ARBA" id="ARBA00022915"/>
    </source>
</evidence>